<dbReference type="OMA" id="MPCDKCE"/>
<dbReference type="GO" id="GO:0005737">
    <property type="term" value="C:cytoplasm"/>
    <property type="evidence" value="ECO:0007669"/>
    <property type="project" value="UniProtKB-SubCell"/>
</dbReference>
<evidence type="ECO:0000313" key="10">
    <source>
        <dbReference type="Proteomes" id="UP000008141"/>
    </source>
</evidence>
<accession>E1ZGU5</accession>
<evidence type="ECO:0000256" key="7">
    <source>
        <dbReference type="ARBA" id="ARBA00023187"/>
    </source>
</evidence>
<proteinExistence type="inferred from homology"/>
<keyword evidence="7" id="KW-0508">mRNA splicing</keyword>
<dbReference type="OrthoDB" id="147332at2759"/>
<dbReference type="Proteomes" id="UP000008141">
    <property type="component" value="Unassembled WGS sequence"/>
</dbReference>
<evidence type="ECO:0000256" key="6">
    <source>
        <dbReference type="ARBA" id="ARBA00022728"/>
    </source>
</evidence>
<dbReference type="GO" id="GO:0008380">
    <property type="term" value="P:RNA splicing"/>
    <property type="evidence" value="ECO:0007669"/>
    <property type="project" value="UniProtKB-KW"/>
</dbReference>
<sequence>MVCDKCQKKLSKVIVQDKWKDGAMNTMESGGRKINENKALSKRKQWAPYSAKCTVCKTSVAKDYKYCQGCSYQKGLCAMCGKQILDTKGYKQSAT</sequence>
<dbReference type="GO" id="GO:0005681">
    <property type="term" value="C:spliceosomal complex"/>
    <property type="evidence" value="ECO:0007669"/>
    <property type="project" value="UniProtKB-KW"/>
</dbReference>
<protein>
    <recommendedName>
        <fullName evidence="3">Cysteine-rich PDZ-binding protein</fullName>
    </recommendedName>
    <alternativeName>
        <fullName evidence="8">Cysteine-rich interactor of PDZ three</fullName>
    </alternativeName>
</protein>
<comment type="similarity">
    <text evidence="2">Belongs to the CRIPT family.</text>
</comment>
<comment type="subcellular location">
    <subcellularLocation>
        <location evidence="1">Cytoplasm</location>
    </subcellularLocation>
</comment>
<dbReference type="GO" id="GO:0031122">
    <property type="term" value="P:cytoplasmic microtubule organization"/>
    <property type="evidence" value="ECO:0007669"/>
    <property type="project" value="TreeGrafter"/>
</dbReference>
<dbReference type="STRING" id="554065.E1ZGU5"/>
<gene>
    <name evidence="9" type="ORF">CHLNCDRAFT_24102</name>
</gene>
<dbReference type="KEGG" id="cvr:CHLNCDRAFT_24102"/>
<dbReference type="PANTHER" id="PTHR11805">
    <property type="entry name" value="CYSTEINE-RICH PDZ-BINDING PROTEIN"/>
    <property type="match status" value="1"/>
</dbReference>
<reference evidence="9 10" key="1">
    <citation type="journal article" date="2010" name="Plant Cell">
        <title>The Chlorella variabilis NC64A genome reveals adaptation to photosymbiosis, coevolution with viruses, and cryptic sex.</title>
        <authorList>
            <person name="Blanc G."/>
            <person name="Duncan G."/>
            <person name="Agarkova I."/>
            <person name="Borodovsky M."/>
            <person name="Gurnon J."/>
            <person name="Kuo A."/>
            <person name="Lindquist E."/>
            <person name="Lucas S."/>
            <person name="Pangilinan J."/>
            <person name="Polle J."/>
            <person name="Salamov A."/>
            <person name="Terry A."/>
            <person name="Yamada T."/>
            <person name="Dunigan D.D."/>
            <person name="Grigoriev I.V."/>
            <person name="Claverie J.M."/>
            <person name="Van Etten J.L."/>
        </authorList>
    </citation>
    <scope>NUCLEOTIDE SEQUENCE [LARGE SCALE GENOMIC DNA]</scope>
    <source>
        <strain evidence="9 10">NC64A</strain>
    </source>
</reference>
<keyword evidence="4" id="KW-0963">Cytoplasm</keyword>
<dbReference type="EMBL" id="GL433846">
    <property type="protein sequence ID" value="EFN54998.1"/>
    <property type="molecule type" value="Genomic_DNA"/>
</dbReference>
<evidence type="ECO:0000256" key="4">
    <source>
        <dbReference type="ARBA" id="ARBA00022490"/>
    </source>
</evidence>
<evidence type="ECO:0000256" key="3">
    <source>
        <dbReference type="ARBA" id="ARBA00018615"/>
    </source>
</evidence>
<evidence type="ECO:0000256" key="5">
    <source>
        <dbReference type="ARBA" id="ARBA00022664"/>
    </source>
</evidence>
<dbReference type="eggNOG" id="KOG3476">
    <property type="taxonomic scope" value="Eukaryota"/>
</dbReference>
<dbReference type="GeneID" id="17354444"/>
<dbReference type="GO" id="GO:0008017">
    <property type="term" value="F:microtubule binding"/>
    <property type="evidence" value="ECO:0007669"/>
    <property type="project" value="TreeGrafter"/>
</dbReference>
<evidence type="ECO:0000256" key="1">
    <source>
        <dbReference type="ARBA" id="ARBA00004496"/>
    </source>
</evidence>
<dbReference type="AlphaFoldDB" id="E1ZGU5"/>
<dbReference type="Pfam" id="PF10235">
    <property type="entry name" value="Cript"/>
    <property type="match status" value="1"/>
</dbReference>
<name>E1ZGU5_CHLVA</name>
<dbReference type="FunCoup" id="E1ZGU5">
    <property type="interactions" value="1127"/>
</dbReference>
<dbReference type="RefSeq" id="XP_005847100.1">
    <property type="nucleotide sequence ID" value="XM_005847038.1"/>
</dbReference>
<keyword evidence="6" id="KW-0747">Spliceosome</keyword>
<keyword evidence="10" id="KW-1185">Reference proteome</keyword>
<keyword evidence="5" id="KW-0507">mRNA processing</keyword>
<dbReference type="GO" id="GO:0006397">
    <property type="term" value="P:mRNA processing"/>
    <property type="evidence" value="ECO:0007669"/>
    <property type="project" value="UniProtKB-KW"/>
</dbReference>
<evidence type="ECO:0000256" key="2">
    <source>
        <dbReference type="ARBA" id="ARBA00009021"/>
    </source>
</evidence>
<evidence type="ECO:0000256" key="8">
    <source>
        <dbReference type="ARBA" id="ARBA00032518"/>
    </source>
</evidence>
<dbReference type="PANTHER" id="PTHR11805:SF1">
    <property type="entry name" value="CYSTEINE-RICH PDZ-BINDING PROTEIN"/>
    <property type="match status" value="1"/>
</dbReference>
<dbReference type="InterPro" id="IPR019367">
    <property type="entry name" value="PDZ-binding_CRIPT"/>
</dbReference>
<evidence type="ECO:0000313" key="9">
    <source>
        <dbReference type="EMBL" id="EFN54998.1"/>
    </source>
</evidence>
<dbReference type="InParanoid" id="E1ZGU5"/>
<organism evidence="10">
    <name type="scientific">Chlorella variabilis</name>
    <name type="common">Green alga</name>
    <dbReference type="NCBI Taxonomy" id="554065"/>
    <lineage>
        <taxon>Eukaryota</taxon>
        <taxon>Viridiplantae</taxon>
        <taxon>Chlorophyta</taxon>
        <taxon>core chlorophytes</taxon>
        <taxon>Trebouxiophyceae</taxon>
        <taxon>Chlorellales</taxon>
        <taxon>Chlorellaceae</taxon>
        <taxon>Chlorella clade</taxon>
        <taxon>Chlorella</taxon>
    </lineage>
</organism>